<dbReference type="RefSeq" id="WP_099539512.1">
    <property type="nucleotide sequence ID" value="NZ_PDKV01000002.1"/>
</dbReference>
<evidence type="ECO:0000313" key="1">
    <source>
        <dbReference type="EMBL" id="PIB80582.1"/>
    </source>
</evidence>
<dbReference type="AlphaFoldDB" id="A0A2G5PQL3"/>
<evidence type="ECO:0000313" key="2">
    <source>
        <dbReference type="Proteomes" id="UP000230971"/>
    </source>
</evidence>
<proteinExistence type="predicted"/>
<dbReference type="Proteomes" id="UP000230971">
    <property type="component" value="Unassembled WGS sequence"/>
</dbReference>
<organism evidence="1 2">
    <name type="scientific">Mycobacterium celatum</name>
    <dbReference type="NCBI Taxonomy" id="28045"/>
    <lineage>
        <taxon>Bacteria</taxon>
        <taxon>Bacillati</taxon>
        <taxon>Actinomycetota</taxon>
        <taxon>Actinomycetes</taxon>
        <taxon>Mycobacteriales</taxon>
        <taxon>Mycobacteriaceae</taxon>
        <taxon>Mycobacterium</taxon>
    </lineage>
</organism>
<sequence length="87" mass="9046">MSFNWRAPGIVWLEHTAETAAVAAATVALSLMTPGGETHASAQTITLLSAKAALYAVLYAIVALRQPNGTASLLSTVRATPRPSKRG</sequence>
<protein>
    <submittedName>
        <fullName evidence="1">Uncharacterized protein</fullName>
    </submittedName>
</protein>
<accession>A0A2G5PQL3</accession>
<gene>
    <name evidence="1" type="ORF">CQY23_03305</name>
</gene>
<reference evidence="1 2" key="1">
    <citation type="journal article" date="2017" name="Infect. Genet. Evol.">
        <title>The new phylogeny of the genus Mycobacterium: The old and the news.</title>
        <authorList>
            <person name="Tortoli E."/>
            <person name="Fedrizzi T."/>
            <person name="Meehan C.J."/>
            <person name="Trovato A."/>
            <person name="Grottola A."/>
            <person name="Giacobazzi E."/>
            <person name="Serpini G.F."/>
            <person name="Tagliazucchi S."/>
            <person name="Fabio A."/>
            <person name="Bettua C."/>
            <person name="Bertorelli R."/>
            <person name="Frascaro F."/>
            <person name="De Sanctis V."/>
            <person name="Pecorari M."/>
            <person name="Jousson O."/>
            <person name="Segata N."/>
            <person name="Cirillo D.M."/>
        </authorList>
    </citation>
    <scope>NUCLEOTIDE SEQUENCE [LARGE SCALE GENOMIC DNA]</scope>
    <source>
        <strain evidence="1 2">NCTC 12882</strain>
    </source>
</reference>
<name>A0A2G5PQL3_MYCCE</name>
<dbReference type="EMBL" id="PDKV01000002">
    <property type="protein sequence ID" value="PIB80582.1"/>
    <property type="molecule type" value="Genomic_DNA"/>
</dbReference>
<comment type="caution">
    <text evidence="1">The sequence shown here is derived from an EMBL/GenBank/DDBJ whole genome shotgun (WGS) entry which is preliminary data.</text>
</comment>